<dbReference type="Pfam" id="PF00482">
    <property type="entry name" value="T2SSF"/>
    <property type="match status" value="1"/>
</dbReference>
<proteinExistence type="predicted"/>
<reference evidence="8" key="1">
    <citation type="submission" date="2024-05" db="EMBL/GenBank/DDBJ databases">
        <title>Genome Sequences of Four Agar- Degrading Marine Bacteria.</title>
        <authorList>
            <person name="Phillips E.K."/>
            <person name="Shaffer J.C."/>
            <person name="Henson M.W."/>
            <person name="Temperton B."/>
            <person name="Thrash C.J."/>
            <person name="Martin M.O."/>
        </authorList>
    </citation>
    <scope>NUCLEOTIDE SEQUENCE</scope>
    <source>
        <strain evidence="8">EKP203</strain>
    </source>
</reference>
<evidence type="ECO:0000256" key="5">
    <source>
        <dbReference type="ARBA" id="ARBA00023136"/>
    </source>
</evidence>
<evidence type="ECO:0000256" key="6">
    <source>
        <dbReference type="SAM" id="Phobius"/>
    </source>
</evidence>
<protein>
    <submittedName>
        <fullName evidence="8">Type II secretion system F family protein</fullName>
    </submittedName>
</protein>
<evidence type="ECO:0000256" key="3">
    <source>
        <dbReference type="ARBA" id="ARBA00022692"/>
    </source>
</evidence>
<keyword evidence="5 6" id="KW-0472">Membrane</keyword>
<keyword evidence="2" id="KW-1003">Cell membrane</keyword>
<name>A0ABT7XX90_9VIBR</name>
<dbReference type="PANTHER" id="PTHR35007">
    <property type="entry name" value="INTEGRAL MEMBRANE PROTEIN-RELATED"/>
    <property type="match status" value="1"/>
</dbReference>
<feature type="domain" description="Type II secretion system protein GspF" evidence="7">
    <location>
        <begin position="143"/>
        <end position="270"/>
    </location>
</feature>
<keyword evidence="3 6" id="KW-0812">Transmembrane</keyword>
<comment type="caution">
    <text evidence="8">The sequence shown here is derived from an EMBL/GenBank/DDBJ whole genome shotgun (WGS) entry which is preliminary data.</text>
</comment>
<keyword evidence="4 6" id="KW-1133">Transmembrane helix</keyword>
<feature type="transmembrane region" description="Helical" evidence="6">
    <location>
        <begin position="255"/>
        <end position="275"/>
    </location>
</feature>
<evidence type="ECO:0000313" key="8">
    <source>
        <dbReference type="EMBL" id="MDN2480404.1"/>
    </source>
</evidence>
<feature type="transmembrane region" description="Helical" evidence="6">
    <location>
        <begin position="79"/>
        <end position="98"/>
    </location>
</feature>
<keyword evidence="9" id="KW-1185">Reference proteome</keyword>
<dbReference type="InterPro" id="IPR018076">
    <property type="entry name" value="T2SS_GspF_dom"/>
</dbReference>
<dbReference type="Proteomes" id="UP001169719">
    <property type="component" value="Unassembled WGS sequence"/>
</dbReference>
<feature type="transmembrane region" description="Helical" evidence="6">
    <location>
        <begin position="6"/>
        <end position="23"/>
    </location>
</feature>
<organism evidence="8 9">
    <name type="scientific">Vibrio agarivorans</name>
    <dbReference type="NCBI Taxonomy" id="153622"/>
    <lineage>
        <taxon>Bacteria</taxon>
        <taxon>Pseudomonadati</taxon>
        <taxon>Pseudomonadota</taxon>
        <taxon>Gammaproteobacteria</taxon>
        <taxon>Vibrionales</taxon>
        <taxon>Vibrionaceae</taxon>
        <taxon>Vibrio</taxon>
    </lineage>
</organism>
<feature type="transmembrane region" description="Helical" evidence="6">
    <location>
        <begin position="104"/>
        <end position="124"/>
    </location>
</feature>
<dbReference type="EMBL" id="JAUEOZ010000001">
    <property type="protein sequence ID" value="MDN2480404.1"/>
    <property type="molecule type" value="Genomic_DNA"/>
</dbReference>
<accession>A0ABT7XX90</accession>
<dbReference type="PANTHER" id="PTHR35007:SF2">
    <property type="entry name" value="PILUS ASSEMBLE PROTEIN"/>
    <property type="match status" value="1"/>
</dbReference>
<gene>
    <name evidence="8" type="ORF">QWJ08_03200</name>
</gene>
<comment type="subcellular location">
    <subcellularLocation>
        <location evidence="1">Cell membrane</location>
        <topology evidence="1">Multi-pass membrane protein</topology>
    </subcellularLocation>
</comment>
<evidence type="ECO:0000256" key="1">
    <source>
        <dbReference type="ARBA" id="ARBA00004651"/>
    </source>
</evidence>
<dbReference type="RefSeq" id="WP_289960655.1">
    <property type="nucleotide sequence ID" value="NZ_JAUEOZ010000001.1"/>
</dbReference>
<evidence type="ECO:0000256" key="4">
    <source>
        <dbReference type="ARBA" id="ARBA00022989"/>
    </source>
</evidence>
<sequence>MNILVSMALLMLAGVILIFDVMRRQRRDKRMTRLFSQGKAPDKPSRFGSFIVKFGKQYRGELEQKLRDAGIHSPGLAKYYFPFKFLLVFILIALVMLLDRSLLTKLMFGVSGAVAIIIIPDIILDMRKRWIVRKVSRNLPYLLDMMAVCIQTGMTIEASFAYLAKELQGFDKDLCYQIKKTSDAGKLYGIEKALTDLAERLPSAEMSSFVLTIIQNIQYGSSVSNILSSLAEDMRKIQILNIEEKMGKLSAKMSIPLILLIMFPIVILILAPGFMQFDFQMGGRL</sequence>
<evidence type="ECO:0000313" key="9">
    <source>
        <dbReference type="Proteomes" id="UP001169719"/>
    </source>
</evidence>
<evidence type="ECO:0000256" key="2">
    <source>
        <dbReference type="ARBA" id="ARBA00022475"/>
    </source>
</evidence>
<evidence type="ECO:0000259" key="7">
    <source>
        <dbReference type="Pfam" id="PF00482"/>
    </source>
</evidence>